<dbReference type="EMBL" id="BAAANF010000027">
    <property type="protein sequence ID" value="GAA1716567.1"/>
    <property type="molecule type" value="Genomic_DNA"/>
</dbReference>
<accession>A0ABP4V4Z6</accession>
<reference evidence="3" key="1">
    <citation type="journal article" date="2019" name="Int. J. Syst. Evol. Microbiol.">
        <title>The Global Catalogue of Microorganisms (GCM) 10K type strain sequencing project: providing services to taxonomists for standard genome sequencing and annotation.</title>
        <authorList>
            <consortium name="The Broad Institute Genomics Platform"/>
            <consortium name="The Broad Institute Genome Sequencing Center for Infectious Disease"/>
            <person name="Wu L."/>
            <person name="Ma J."/>
        </authorList>
    </citation>
    <scope>NUCLEOTIDE SEQUENCE [LARGE SCALE GENOMIC DNA]</scope>
    <source>
        <strain evidence="3">JCM 14307</strain>
    </source>
</reference>
<evidence type="ECO:0000313" key="3">
    <source>
        <dbReference type="Proteomes" id="UP001500280"/>
    </source>
</evidence>
<comment type="caution">
    <text evidence="2">The sequence shown here is derived from an EMBL/GenBank/DDBJ whole genome shotgun (WGS) entry which is preliminary data.</text>
</comment>
<keyword evidence="1" id="KW-0732">Signal</keyword>
<evidence type="ECO:0000256" key="1">
    <source>
        <dbReference type="SAM" id="SignalP"/>
    </source>
</evidence>
<proteinExistence type="predicted"/>
<dbReference type="Proteomes" id="UP001500280">
    <property type="component" value="Unassembled WGS sequence"/>
</dbReference>
<feature type="chain" id="PRO_5045352251" description="Peptidase inhibitor family I36 protein" evidence="1">
    <location>
        <begin position="36"/>
        <end position="206"/>
    </location>
</feature>
<evidence type="ECO:0000313" key="2">
    <source>
        <dbReference type="EMBL" id="GAA1716567.1"/>
    </source>
</evidence>
<feature type="signal peptide" evidence="1">
    <location>
        <begin position="1"/>
        <end position="35"/>
    </location>
</feature>
<evidence type="ECO:0008006" key="4">
    <source>
        <dbReference type="Google" id="ProtNLM"/>
    </source>
</evidence>
<gene>
    <name evidence="2" type="ORF">GCM10009745_76350</name>
</gene>
<protein>
    <recommendedName>
        <fullName evidence="4">Peptidase inhibitor family I36 protein</fullName>
    </recommendedName>
</protein>
<organism evidence="2 3">
    <name type="scientific">Kribbella yunnanensis</name>
    <dbReference type="NCBI Taxonomy" id="190194"/>
    <lineage>
        <taxon>Bacteria</taxon>
        <taxon>Bacillati</taxon>
        <taxon>Actinomycetota</taxon>
        <taxon>Actinomycetes</taxon>
        <taxon>Propionibacteriales</taxon>
        <taxon>Kribbellaceae</taxon>
        <taxon>Kribbella</taxon>
    </lineage>
</organism>
<keyword evidence="3" id="KW-1185">Reference proteome</keyword>
<sequence length="206" mass="22620">MTRGDKEMGSRNKARLLVALSAIAVSVSGTMTATAAPLNDRAGSEVARFATQARDAGLSTTQARQLQRTIDTRLAQMQIGAHQVGFNEIMTDDGSAKVTLSVPGAKAPGDRRCNGGRLCLWAGDFYDHDKVTLYYCKFTDLGKLKPAWNDRLTSYLNFQTKGTKAKFYNYKSGKFQLRFTSTAPHREPDLGRYPGLNNMIDGVKPC</sequence>
<name>A0ABP4V4Z6_9ACTN</name>